<name>A0A553P2T5_TIGCA</name>
<organism evidence="1 2">
    <name type="scientific">Tigriopus californicus</name>
    <name type="common">Marine copepod</name>
    <dbReference type="NCBI Taxonomy" id="6832"/>
    <lineage>
        <taxon>Eukaryota</taxon>
        <taxon>Metazoa</taxon>
        <taxon>Ecdysozoa</taxon>
        <taxon>Arthropoda</taxon>
        <taxon>Crustacea</taxon>
        <taxon>Multicrustacea</taxon>
        <taxon>Hexanauplia</taxon>
        <taxon>Copepoda</taxon>
        <taxon>Harpacticoida</taxon>
        <taxon>Harpacticidae</taxon>
        <taxon>Tigriopus</taxon>
    </lineage>
</organism>
<proteinExistence type="predicted"/>
<dbReference type="AlphaFoldDB" id="A0A553P2T5"/>
<keyword evidence="2" id="KW-1185">Reference proteome</keyword>
<protein>
    <recommendedName>
        <fullName evidence="3">Ig-like domain-containing protein</fullName>
    </recommendedName>
</protein>
<accession>A0A553P2T5</accession>
<evidence type="ECO:0000313" key="2">
    <source>
        <dbReference type="Proteomes" id="UP000318571"/>
    </source>
</evidence>
<evidence type="ECO:0000313" key="1">
    <source>
        <dbReference type="EMBL" id="TRY71993.1"/>
    </source>
</evidence>
<dbReference type="InterPro" id="IPR036179">
    <property type="entry name" value="Ig-like_dom_sf"/>
</dbReference>
<dbReference type="STRING" id="6832.A0A553P2T5"/>
<evidence type="ECO:0008006" key="3">
    <source>
        <dbReference type="Google" id="ProtNLM"/>
    </source>
</evidence>
<sequence>MGSSRRVVRLPTFMWQSSDQDQDRTVMCVLGLCLYYVSVVVEARQQHFRVRPHDVEVASGGTAVITCEVGNRAGRVQWTKDGLTLVINQRPSKINSDNQLTKFGELRAERGLSNFGQLRDSAQVKRNP</sequence>
<gene>
    <name evidence="1" type="ORF">TCAL_17121</name>
</gene>
<dbReference type="Gene3D" id="2.60.40.10">
    <property type="entry name" value="Immunoglobulins"/>
    <property type="match status" value="1"/>
</dbReference>
<dbReference type="SUPFAM" id="SSF48726">
    <property type="entry name" value="Immunoglobulin"/>
    <property type="match status" value="1"/>
</dbReference>
<dbReference type="EMBL" id="VCGU01000008">
    <property type="protein sequence ID" value="TRY71993.1"/>
    <property type="molecule type" value="Genomic_DNA"/>
</dbReference>
<reference evidence="1 2" key="1">
    <citation type="journal article" date="2018" name="Nat. Ecol. Evol.">
        <title>Genomic signatures of mitonuclear coevolution across populations of Tigriopus californicus.</title>
        <authorList>
            <person name="Barreto F.S."/>
            <person name="Watson E.T."/>
            <person name="Lima T.G."/>
            <person name="Willett C.S."/>
            <person name="Edmands S."/>
            <person name="Li W."/>
            <person name="Burton R.S."/>
        </authorList>
    </citation>
    <scope>NUCLEOTIDE SEQUENCE [LARGE SCALE GENOMIC DNA]</scope>
    <source>
        <strain evidence="1 2">San Diego</strain>
    </source>
</reference>
<dbReference type="Proteomes" id="UP000318571">
    <property type="component" value="Chromosome 7"/>
</dbReference>
<dbReference type="InterPro" id="IPR013783">
    <property type="entry name" value="Ig-like_fold"/>
</dbReference>
<comment type="caution">
    <text evidence="1">The sequence shown here is derived from an EMBL/GenBank/DDBJ whole genome shotgun (WGS) entry which is preliminary data.</text>
</comment>